<dbReference type="Proteomes" id="UP000239724">
    <property type="component" value="Unassembled WGS sequence"/>
</dbReference>
<comment type="caution">
    <text evidence="1">The sequence shown here is derived from an EMBL/GenBank/DDBJ whole genome shotgun (WGS) entry which is preliminary data.</text>
</comment>
<accession>A0A2S6MZE8</accession>
<dbReference type="AlphaFoldDB" id="A0A2S6MZE8"/>
<name>A0A2S6MZE8_RHOGL</name>
<reference evidence="1 2" key="1">
    <citation type="journal article" date="2018" name="Arch. Microbiol.">
        <title>New insights into the metabolic potential of the phototrophic purple bacterium Rhodopila globiformis DSM 161(T) from its draft genome sequence and evidence for a vanadium-dependent nitrogenase.</title>
        <authorList>
            <person name="Imhoff J.F."/>
            <person name="Rahn T."/>
            <person name="Kunzel S."/>
            <person name="Neulinger S.C."/>
        </authorList>
    </citation>
    <scope>NUCLEOTIDE SEQUENCE [LARGE SCALE GENOMIC DNA]</scope>
    <source>
        <strain evidence="1 2">DSM 161</strain>
    </source>
</reference>
<dbReference type="EMBL" id="NHRY01000254">
    <property type="protein sequence ID" value="PPQ27718.1"/>
    <property type="molecule type" value="Genomic_DNA"/>
</dbReference>
<evidence type="ECO:0000313" key="2">
    <source>
        <dbReference type="Proteomes" id="UP000239724"/>
    </source>
</evidence>
<organism evidence="1 2">
    <name type="scientific">Rhodopila globiformis</name>
    <name type="common">Rhodopseudomonas globiformis</name>
    <dbReference type="NCBI Taxonomy" id="1071"/>
    <lineage>
        <taxon>Bacteria</taxon>
        <taxon>Pseudomonadati</taxon>
        <taxon>Pseudomonadota</taxon>
        <taxon>Alphaproteobacteria</taxon>
        <taxon>Acetobacterales</taxon>
        <taxon>Acetobacteraceae</taxon>
        <taxon>Rhodopila</taxon>
    </lineage>
</organism>
<gene>
    <name evidence="1" type="ORF">CCS01_26355</name>
</gene>
<proteinExistence type="predicted"/>
<sequence>MRLTGSIWYRIGQADGLWHPRPGGSGREAAGVKEAPILDWLRVAMRLRHLEQIAGGLPADDPPRAAKAVIVTEIDRLHWRLWNGKAPCVSG</sequence>
<keyword evidence="2" id="KW-1185">Reference proteome</keyword>
<protein>
    <submittedName>
        <fullName evidence="1">Uncharacterized protein</fullName>
    </submittedName>
</protein>
<evidence type="ECO:0000313" key="1">
    <source>
        <dbReference type="EMBL" id="PPQ27718.1"/>
    </source>
</evidence>